<dbReference type="Pfam" id="PF00305">
    <property type="entry name" value="Lipoxygenase"/>
    <property type="match status" value="1"/>
</dbReference>
<dbReference type="InterPro" id="IPR013819">
    <property type="entry name" value="LipOase_C"/>
</dbReference>
<keyword evidence="1" id="KW-0479">Metal-binding</keyword>
<evidence type="ECO:0000313" key="4">
    <source>
        <dbReference type="EMBL" id="MBE9026315.1"/>
    </source>
</evidence>
<evidence type="ECO:0000256" key="2">
    <source>
        <dbReference type="ARBA" id="ARBA00023002"/>
    </source>
</evidence>
<dbReference type="Gene3D" id="1.20.245.10">
    <property type="entry name" value="Lipoxygenase-1, Domain 5"/>
    <property type="match status" value="1"/>
</dbReference>
<evidence type="ECO:0000259" key="3">
    <source>
        <dbReference type="PROSITE" id="PS51393"/>
    </source>
</evidence>
<organism evidence="4 5">
    <name type="scientific">Desmonostoc muscorum LEGE 12446</name>
    <dbReference type="NCBI Taxonomy" id="1828758"/>
    <lineage>
        <taxon>Bacteria</taxon>
        <taxon>Bacillati</taxon>
        <taxon>Cyanobacteriota</taxon>
        <taxon>Cyanophyceae</taxon>
        <taxon>Nostocales</taxon>
        <taxon>Nostocaceae</taxon>
        <taxon>Desmonostoc</taxon>
    </lineage>
</organism>
<sequence>MSQIQTEDSSSTLNQKSIILDLVDLLKLLYSLLKLREAALKGFTYKYNYTYLDPLAITNVPQFTIGSITIPLLPKEELPNLKWVIAVVIRLVVTQLNKFLINQPDFLKSIIAVSLDAIGNEINKPESQEELSAILLKLKSSLEEINQYQKVDEQLVLARFAKQPESITHLSIEAEFQEIEKQIDQLLIQNPERVTPNLEDLSEEPKIQNLKEIIKSTAKLAELAKYQIPSSKSASDSPSLESYNNQFQVIAKPDISYHFQEDKYFAYMQVAGPNPVMLQQLAQLDLRLPITQEKYSNVANLYGVSDTLNNALAEGRIYLADYTVLDTLANGTFPEKQKYISAPLALFAVPPSSYGVRSLFPVAISYQQTSISNDWILFTPLVTDTDADTWMTAKNIVQMADSNYHELVSHLGRTHLVVEPFVVATNLLPDNHNLRNLLKPHLEGTVLINYGAHTTLIAPGGGVDELLASTIGSDQTLAANGAQSYLFNFNDIAFPDTLINRGVDDTSKLPIYPYRDDGLLIWGAIESWVKEYFSLYYSSDSSVLNDQSLQTWASTLISHEGGRLQNFGEDEQGHIKTLDYLVKAVSTIIFTASAQHAAVNFPQKELMMYTPGFPLARYLSVPIDSQQPENFIKGLPPLEQALNQINLLYLLGSIYYTNLGNYSPSAFTDPNVTSPLEKFQINLKDIQQQINQRNSNSKGDRIIPYEFLLPTNIPQSINI</sequence>
<dbReference type="Proteomes" id="UP000622533">
    <property type="component" value="Unassembled WGS sequence"/>
</dbReference>
<dbReference type="PANTHER" id="PTHR11771">
    <property type="entry name" value="LIPOXYGENASE"/>
    <property type="match status" value="1"/>
</dbReference>
<dbReference type="SUPFAM" id="SSF48484">
    <property type="entry name" value="Lipoxigenase"/>
    <property type="match status" value="1"/>
</dbReference>
<dbReference type="RefSeq" id="WP_193921980.1">
    <property type="nucleotide sequence ID" value="NZ_JADEXS020000001.1"/>
</dbReference>
<accession>A0A8J6ZSI1</accession>
<keyword evidence="2" id="KW-0560">Oxidoreductase</keyword>
<dbReference type="InterPro" id="IPR000907">
    <property type="entry name" value="LipOase"/>
</dbReference>
<evidence type="ECO:0000313" key="5">
    <source>
        <dbReference type="Proteomes" id="UP000622533"/>
    </source>
</evidence>
<dbReference type="GO" id="GO:0016702">
    <property type="term" value="F:oxidoreductase activity, acting on single donors with incorporation of molecular oxygen, incorporation of two atoms of oxygen"/>
    <property type="evidence" value="ECO:0007669"/>
    <property type="project" value="InterPro"/>
</dbReference>
<proteinExistence type="predicted"/>
<dbReference type="AlphaFoldDB" id="A0A8J6ZSI1"/>
<dbReference type="PRINTS" id="PR00087">
    <property type="entry name" value="LIPOXYGENASE"/>
</dbReference>
<keyword evidence="5" id="KW-1185">Reference proteome</keyword>
<dbReference type="Gene3D" id="3.10.450.60">
    <property type="match status" value="1"/>
</dbReference>
<dbReference type="PROSITE" id="PS51393">
    <property type="entry name" value="LIPOXYGENASE_3"/>
    <property type="match status" value="1"/>
</dbReference>
<protein>
    <submittedName>
        <fullName evidence="4">Lipoxygenase</fullName>
    </submittedName>
</protein>
<dbReference type="GO" id="GO:0034440">
    <property type="term" value="P:lipid oxidation"/>
    <property type="evidence" value="ECO:0007669"/>
    <property type="project" value="InterPro"/>
</dbReference>
<comment type="caution">
    <text evidence="4">The sequence shown here is derived from an EMBL/GenBank/DDBJ whole genome shotgun (WGS) entry which is preliminary data.</text>
</comment>
<name>A0A8J6ZSI1_DESMC</name>
<gene>
    <name evidence="4" type="ORF">IQ276_29015</name>
</gene>
<dbReference type="InterPro" id="IPR036226">
    <property type="entry name" value="LipOase_C_sf"/>
</dbReference>
<reference evidence="4" key="1">
    <citation type="submission" date="2020-10" db="EMBL/GenBank/DDBJ databases">
        <authorList>
            <person name="Castelo-Branco R."/>
            <person name="Eusebio N."/>
            <person name="Adriana R."/>
            <person name="Vieira A."/>
            <person name="Brugerolle De Fraissinette N."/>
            <person name="Rezende De Castro R."/>
            <person name="Schneider M.P."/>
            <person name="Vasconcelos V."/>
            <person name="Leao P.N."/>
        </authorList>
    </citation>
    <scope>NUCLEOTIDE SEQUENCE</scope>
    <source>
        <strain evidence="4">LEGE 12446</strain>
    </source>
</reference>
<evidence type="ECO:0000256" key="1">
    <source>
        <dbReference type="ARBA" id="ARBA00022723"/>
    </source>
</evidence>
<dbReference type="EMBL" id="JADEXS010000576">
    <property type="protein sequence ID" value="MBE9026315.1"/>
    <property type="molecule type" value="Genomic_DNA"/>
</dbReference>
<feature type="domain" description="Lipoxygenase" evidence="3">
    <location>
        <begin position="157"/>
        <end position="719"/>
    </location>
</feature>
<dbReference type="GO" id="GO:0046872">
    <property type="term" value="F:metal ion binding"/>
    <property type="evidence" value="ECO:0007669"/>
    <property type="project" value="UniProtKB-KW"/>
</dbReference>